<proteinExistence type="predicted"/>
<dbReference type="Proteomes" id="UP000706891">
    <property type="component" value="Unassembled WGS sequence"/>
</dbReference>
<organism evidence="2 3">
    <name type="scientific">Marseilla massiliensis</name>
    <dbReference type="NCBI Taxonomy" id="1841864"/>
    <lineage>
        <taxon>Bacteria</taxon>
        <taxon>Pseudomonadati</taxon>
        <taxon>Bacteroidota</taxon>
        <taxon>Bacteroidia</taxon>
        <taxon>Bacteroidales</taxon>
        <taxon>Prevotellaceae</taxon>
        <taxon>Marseilla</taxon>
    </lineage>
</organism>
<keyword evidence="1" id="KW-0472">Membrane</keyword>
<dbReference type="AlphaFoldDB" id="A0A938WNH9"/>
<name>A0A938WNH9_9BACT</name>
<evidence type="ECO:0000313" key="2">
    <source>
        <dbReference type="EMBL" id="MBM6672317.1"/>
    </source>
</evidence>
<sequence length="113" mass="13059">MGWKKLIFGEKMPDKDDPKYEKRYKKEVEAGRKAARFLRIDKMAGRAQRFACKHPKWFLGIVFGIVLGCLALNVYRVVSVCILPDNGRHATATERQEILLKQKQPMNHDDGQD</sequence>
<dbReference type="EMBL" id="JACJJG010000001">
    <property type="protein sequence ID" value="MBM6672317.1"/>
    <property type="molecule type" value="Genomic_DNA"/>
</dbReference>
<keyword evidence="1" id="KW-0812">Transmembrane</keyword>
<comment type="caution">
    <text evidence="2">The sequence shown here is derived from an EMBL/GenBank/DDBJ whole genome shotgun (WGS) entry which is preliminary data.</text>
</comment>
<keyword evidence="1" id="KW-1133">Transmembrane helix</keyword>
<keyword evidence="3" id="KW-1185">Reference proteome</keyword>
<reference evidence="2" key="2">
    <citation type="journal article" date="2021" name="Sci. Rep.">
        <title>The distribution of antibiotic resistance genes in chicken gut microbiota commensals.</title>
        <authorList>
            <person name="Juricova H."/>
            <person name="Matiasovicova J."/>
            <person name="Kubasova T."/>
            <person name="Cejkova D."/>
            <person name="Rychlik I."/>
        </authorList>
    </citation>
    <scope>NUCLEOTIDE SEQUENCE</scope>
    <source>
        <strain evidence="2">An824</strain>
    </source>
</reference>
<protein>
    <submittedName>
        <fullName evidence="2">Uncharacterized protein</fullName>
    </submittedName>
</protein>
<feature type="transmembrane region" description="Helical" evidence="1">
    <location>
        <begin position="57"/>
        <end position="78"/>
    </location>
</feature>
<evidence type="ECO:0000256" key="1">
    <source>
        <dbReference type="SAM" id="Phobius"/>
    </source>
</evidence>
<dbReference type="RefSeq" id="WP_205102719.1">
    <property type="nucleotide sequence ID" value="NZ_JACJJG010000001.1"/>
</dbReference>
<accession>A0A938WNH9</accession>
<reference evidence="2" key="1">
    <citation type="submission" date="2020-08" db="EMBL/GenBank/DDBJ databases">
        <authorList>
            <person name="Cejkova D."/>
            <person name="Kubasova T."/>
            <person name="Jahodarova E."/>
            <person name="Rychlik I."/>
        </authorList>
    </citation>
    <scope>NUCLEOTIDE SEQUENCE</scope>
    <source>
        <strain evidence="2">An824</strain>
    </source>
</reference>
<evidence type="ECO:0000313" key="3">
    <source>
        <dbReference type="Proteomes" id="UP000706891"/>
    </source>
</evidence>
<gene>
    <name evidence="2" type="ORF">H6A34_00200</name>
</gene>